<dbReference type="AlphaFoldDB" id="A0A9P8C1Q7"/>
<protein>
    <submittedName>
        <fullName evidence="1">Uncharacterized protein</fullName>
    </submittedName>
</protein>
<sequence>MDFNYYDPHRQAPPPDPLVEIPRLLTSLDIALVPQPFETIILLAPDRWSIGPMMIAEKLKHGMETPPGVVCTWVDQEEKYCIRKGKTPRPKNEVGEYLPLKRDSGRGYLVWQLSPNVFCKVDLWVEGITTEAANIRFVNTHFPSVPTEELIYDWVDAEWNRCTHITKTGPGVFYDHAWPNLNMKQRLSVADQVAEHCTTLATMTSDYIQSVQGTGLSGAYCIRKREPASYWDPVVEPRVSREDFFKFQTRKYGDLNFTKSKEPFVLQIGGLGPDAFRVTVPSDTDEMPKVTSIMNWFDLGYFPKYRVATLPREWPRYALNVGASLSESNEWKWMLSNACVKAGFPLELKDAKKRDKLSNWYFHTIPPGEELCCERLPPGYTLGE</sequence>
<dbReference type="OrthoDB" id="5404599at2759"/>
<organism evidence="1 2">
    <name type="scientific">Amylocarpus encephaloides</name>
    <dbReference type="NCBI Taxonomy" id="45428"/>
    <lineage>
        <taxon>Eukaryota</taxon>
        <taxon>Fungi</taxon>
        <taxon>Dikarya</taxon>
        <taxon>Ascomycota</taxon>
        <taxon>Pezizomycotina</taxon>
        <taxon>Leotiomycetes</taxon>
        <taxon>Helotiales</taxon>
        <taxon>Helotiales incertae sedis</taxon>
        <taxon>Amylocarpus</taxon>
    </lineage>
</organism>
<dbReference type="EMBL" id="MU251651">
    <property type="protein sequence ID" value="KAG9230698.1"/>
    <property type="molecule type" value="Genomic_DNA"/>
</dbReference>
<proteinExistence type="predicted"/>
<keyword evidence="2" id="KW-1185">Reference proteome</keyword>
<accession>A0A9P8C1Q7</accession>
<evidence type="ECO:0000313" key="2">
    <source>
        <dbReference type="Proteomes" id="UP000824998"/>
    </source>
</evidence>
<evidence type="ECO:0000313" key="1">
    <source>
        <dbReference type="EMBL" id="KAG9230698.1"/>
    </source>
</evidence>
<reference evidence="1" key="1">
    <citation type="journal article" date="2021" name="IMA Fungus">
        <title>Genomic characterization of three marine fungi, including Emericellopsis atlantica sp. nov. with signatures of a generalist lifestyle and marine biomass degradation.</title>
        <authorList>
            <person name="Hagestad O.C."/>
            <person name="Hou L."/>
            <person name="Andersen J.H."/>
            <person name="Hansen E.H."/>
            <person name="Altermark B."/>
            <person name="Li C."/>
            <person name="Kuhnert E."/>
            <person name="Cox R.J."/>
            <person name="Crous P.W."/>
            <person name="Spatafora J.W."/>
            <person name="Lail K."/>
            <person name="Amirebrahimi M."/>
            <person name="Lipzen A."/>
            <person name="Pangilinan J."/>
            <person name="Andreopoulos W."/>
            <person name="Hayes R.D."/>
            <person name="Ng V."/>
            <person name="Grigoriev I.V."/>
            <person name="Jackson S.A."/>
            <person name="Sutton T.D.S."/>
            <person name="Dobson A.D.W."/>
            <person name="Rama T."/>
        </authorList>
    </citation>
    <scope>NUCLEOTIDE SEQUENCE</scope>
    <source>
        <strain evidence="1">TRa018bII</strain>
    </source>
</reference>
<name>A0A9P8C1Q7_9HELO</name>
<dbReference type="Proteomes" id="UP000824998">
    <property type="component" value="Unassembled WGS sequence"/>
</dbReference>
<gene>
    <name evidence="1" type="ORF">BJ875DRAFT_545968</name>
</gene>
<comment type="caution">
    <text evidence="1">The sequence shown here is derived from an EMBL/GenBank/DDBJ whole genome shotgun (WGS) entry which is preliminary data.</text>
</comment>